<accession>A0A9W9Q6Y0</accession>
<dbReference type="SUPFAM" id="SSF50129">
    <property type="entry name" value="GroES-like"/>
    <property type="match status" value="1"/>
</dbReference>
<dbReference type="Pfam" id="PF00107">
    <property type="entry name" value="ADH_zinc_N"/>
    <property type="match status" value="1"/>
</dbReference>
<keyword evidence="5" id="KW-1185">Reference proteome</keyword>
<dbReference type="AlphaFoldDB" id="A0A9W9Q6Y0"/>
<dbReference type="SMART" id="SM00829">
    <property type="entry name" value="PKS_ER"/>
    <property type="match status" value="1"/>
</dbReference>
<organism evidence="4 5">
    <name type="scientific">Penicillium atrosanguineum</name>
    <dbReference type="NCBI Taxonomy" id="1132637"/>
    <lineage>
        <taxon>Eukaryota</taxon>
        <taxon>Fungi</taxon>
        <taxon>Dikarya</taxon>
        <taxon>Ascomycota</taxon>
        <taxon>Pezizomycotina</taxon>
        <taxon>Eurotiomycetes</taxon>
        <taxon>Eurotiomycetidae</taxon>
        <taxon>Eurotiales</taxon>
        <taxon>Aspergillaceae</taxon>
        <taxon>Penicillium</taxon>
    </lineage>
</organism>
<gene>
    <name evidence="4" type="ORF">N7476_002637</name>
</gene>
<evidence type="ECO:0000313" key="5">
    <source>
        <dbReference type="Proteomes" id="UP001147746"/>
    </source>
</evidence>
<dbReference type="Gene3D" id="3.90.180.10">
    <property type="entry name" value="Medium-chain alcohol dehydrogenases, catalytic domain"/>
    <property type="match status" value="1"/>
</dbReference>
<dbReference type="InterPro" id="IPR036291">
    <property type="entry name" value="NAD(P)-bd_dom_sf"/>
</dbReference>
<dbReference type="PANTHER" id="PTHR45348:SF2">
    <property type="entry name" value="ZINC-TYPE ALCOHOL DEHYDROGENASE-LIKE PROTEIN C2E1P3.01"/>
    <property type="match status" value="1"/>
</dbReference>
<dbReference type="InterPro" id="IPR020843">
    <property type="entry name" value="ER"/>
</dbReference>
<feature type="domain" description="Enoyl reductase (ER)" evidence="3">
    <location>
        <begin position="14"/>
        <end position="338"/>
    </location>
</feature>
<keyword evidence="2" id="KW-0560">Oxidoreductase</keyword>
<dbReference type="PANTHER" id="PTHR45348">
    <property type="entry name" value="HYPOTHETICAL OXIDOREDUCTASE (EUROFUNG)"/>
    <property type="match status" value="1"/>
</dbReference>
<protein>
    <submittedName>
        <fullName evidence="4">GroES-like protein</fullName>
    </submittedName>
</protein>
<reference evidence="4" key="2">
    <citation type="journal article" date="2023" name="IMA Fungus">
        <title>Comparative genomic study of the Penicillium genus elucidates a diverse pangenome and 15 lateral gene transfer events.</title>
        <authorList>
            <person name="Petersen C."/>
            <person name="Sorensen T."/>
            <person name="Nielsen M.R."/>
            <person name="Sondergaard T.E."/>
            <person name="Sorensen J.L."/>
            <person name="Fitzpatrick D.A."/>
            <person name="Frisvad J.C."/>
            <person name="Nielsen K.L."/>
        </authorList>
    </citation>
    <scope>NUCLEOTIDE SEQUENCE</scope>
    <source>
        <strain evidence="4">IBT 21472</strain>
    </source>
</reference>
<dbReference type="InterPro" id="IPR013154">
    <property type="entry name" value="ADH-like_N"/>
</dbReference>
<dbReference type="OrthoDB" id="10257049at2759"/>
<dbReference type="Pfam" id="PF08240">
    <property type="entry name" value="ADH_N"/>
    <property type="match status" value="1"/>
</dbReference>
<comment type="similarity">
    <text evidence="1">Belongs to the zinc-containing alcohol dehydrogenase family.</text>
</comment>
<dbReference type="GO" id="GO:0016651">
    <property type="term" value="F:oxidoreductase activity, acting on NAD(P)H"/>
    <property type="evidence" value="ECO:0007669"/>
    <property type="project" value="InterPro"/>
</dbReference>
<comment type="caution">
    <text evidence="4">The sequence shown here is derived from an EMBL/GenBank/DDBJ whole genome shotgun (WGS) entry which is preliminary data.</text>
</comment>
<name>A0A9W9Q6Y0_9EURO</name>
<dbReference type="SUPFAM" id="SSF51735">
    <property type="entry name" value="NAD(P)-binding Rossmann-fold domains"/>
    <property type="match status" value="1"/>
</dbReference>
<evidence type="ECO:0000313" key="4">
    <source>
        <dbReference type="EMBL" id="KAJ5324037.1"/>
    </source>
</evidence>
<dbReference type="CDD" id="cd08249">
    <property type="entry name" value="enoyl_reductase_like"/>
    <property type="match status" value="1"/>
</dbReference>
<reference evidence="4" key="1">
    <citation type="submission" date="2022-12" db="EMBL/GenBank/DDBJ databases">
        <authorList>
            <person name="Petersen C."/>
        </authorList>
    </citation>
    <scope>NUCLEOTIDE SEQUENCE</scope>
    <source>
        <strain evidence="4">IBT 21472</strain>
    </source>
</reference>
<dbReference type="Proteomes" id="UP001147746">
    <property type="component" value="Unassembled WGS sequence"/>
</dbReference>
<sequence length="340" mass="36166">MSTTHQAAIVPQKGGPLAVVQRETPTPAPNELLIQVHAVALNPVDIYQRDMGMFIQDYPAVLGSDVGGIVVKTGSSVTLAPGTRVTAFASAFMHKGSPNYGALQRYVLVSEEMVAVLPESYSFAEGCVFPMAALTSWNGWLWAGVPREASSKGKEGVLVWGAGSSMGSFAVQGAKLAGYIVYATASPQHHEYLKGLGASRVFDYKSGDVLEEIVDAAKEDGLIIKIGYHATGSQQLSVDVMDALRGDGEKVKLAIAPMVDASVKVPESVETAFVSPPEDLEARHEQCAWIFKTWLQEKLAARQVVVSPKIKVVEGGLESANKALDELKAGVSGVKLVLEL</sequence>
<dbReference type="InterPro" id="IPR011032">
    <property type="entry name" value="GroES-like_sf"/>
</dbReference>
<dbReference type="EMBL" id="JAPZBO010000002">
    <property type="protein sequence ID" value="KAJ5324037.1"/>
    <property type="molecule type" value="Genomic_DNA"/>
</dbReference>
<evidence type="ECO:0000256" key="2">
    <source>
        <dbReference type="ARBA" id="ARBA00023002"/>
    </source>
</evidence>
<dbReference type="Gene3D" id="3.40.50.720">
    <property type="entry name" value="NAD(P)-binding Rossmann-like Domain"/>
    <property type="match status" value="1"/>
</dbReference>
<dbReference type="InterPro" id="IPR047122">
    <property type="entry name" value="Trans-enoyl_RdTase-like"/>
</dbReference>
<evidence type="ECO:0000256" key="1">
    <source>
        <dbReference type="ARBA" id="ARBA00008072"/>
    </source>
</evidence>
<dbReference type="InterPro" id="IPR013149">
    <property type="entry name" value="ADH-like_C"/>
</dbReference>
<proteinExistence type="inferred from homology"/>
<evidence type="ECO:0000259" key="3">
    <source>
        <dbReference type="SMART" id="SM00829"/>
    </source>
</evidence>